<feature type="domain" description="NACHT" evidence="3">
    <location>
        <begin position="693"/>
        <end position="833"/>
    </location>
</feature>
<gene>
    <name evidence="4" type="ORF">GQ602_007086</name>
</gene>
<dbReference type="InterPro" id="IPR000845">
    <property type="entry name" value="Nucleoside_phosphorylase_d"/>
</dbReference>
<dbReference type="OrthoDB" id="4925214at2759"/>
<dbReference type="InterPro" id="IPR027417">
    <property type="entry name" value="P-loop_NTPase"/>
</dbReference>
<dbReference type="PROSITE" id="PS50837">
    <property type="entry name" value="NACHT"/>
    <property type="match status" value="1"/>
</dbReference>
<feature type="region of interest" description="Disordered" evidence="2">
    <location>
        <begin position="352"/>
        <end position="376"/>
    </location>
</feature>
<dbReference type="InterPro" id="IPR036770">
    <property type="entry name" value="Ankyrin_rpt-contain_sf"/>
</dbReference>
<dbReference type="EMBL" id="JAACLJ010000009">
    <property type="protein sequence ID" value="KAF4580949.1"/>
    <property type="molecule type" value="Genomic_DNA"/>
</dbReference>
<dbReference type="Pfam" id="PF01048">
    <property type="entry name" value="PNP_UDP_1"/>
    <property type="match status" value="1"/>
</dbReference>
<comment type="caution">
    <text evidence="4">The sequence shown here is derived from an EMBL/GenBank/DDBJ whole genome shotgun (WGS) entry which is preliminary data.</text>
</comment>
<evidence type="ECO:0000256" key="1">
    <source>
        <dbReference type="ARBA" id="ARBA00022737"/>
    </source>
</evidence>
<dbReference type="SUPFAM" id="SSF48403">
    <property type="entry name" value="Ankyrin repeat"/>
    <property type="match status" value="1"/>
</dbReference>
<accession>A0A8H4Q0T4</accession>
<keyword evidence="1" id="KW-0677">Repeat</keyword>
<sequence>MQPVSRHFRRPSSRRDFHIAIICALALEYDAASLLVDEFWDQHGEYGRVIGDTNIYRNGRIGAHDIVLVVLPGMGKALVAGSAANLRTSYPSLRLVILLGICGGVPSRNVFLGDVIISEAIVQYDLGRQYPGQFITKGAAEGNLGSPNKDIRSLMAWCRSQHGREDLRDNAAIFLRTLQDAASEKRYQVDYRYPELSRDQLYRAAYRHKHTASQPPCTVCSEGVDEVCSEAIQASCAELGCPVDQLVHRPRPTGAKGSHEPCPDIFVGRVASGDTVMKSGEHRDKIANQHDIIAFEMEGAGAWDEVPCIVVKGICDYADSHKSKGWQPYAAATASAVVKAILKRYTLNERSEIQSSAGGSRSQRGEVSCSPEEGVSNMSVAKNSSLVKAVRINAGRPLRDAILDFKDILTADERRDLRGIELIPARDVVLVFTAQLDSRNRNRRGPSIASRLYSVLQSVRDFAAAAAEEPGSSEMERIADVWRIIKLTMLVAFDSAYYEALSMVFMKIGQHCPQASGYHPWCPASARLKKALFNFYASIVRCCRHVMETVRLPWQRRMFKALWETVELEFQPDIEDVQRCSLDIGEELSSVKKAEAELDYGRLAKDRASTGKWKLATKFPFKGKAGSKTYNAPQVQRDDRGAVERRQQQLDSLSKHDYLTPLKQSRRKRYSGTAQWLFETQEFDGWIAGANSPLLWCSGKIGSGKTILTASIIDKILIERPDSDHLITFFFVQFDDRLSIKAEIIVKSILRQALDQSGLTDKLEEVLGEAQVSLAGVEKLLDVFRHLVVSLRRLYILIDGLDECEKPEREELLKILSSLAALGSNIRIFLSGRDSVSAEVERRFPSHHNVFVSSSLTRPDIDKYIDGAVQDKLESEELVVRDATLVQEIKMALREGAEGMFLWVSFQLFELCSKHCDDDIRQTISNLPKGLTATFNRALERITSQGNAKVARQAFLWIACAKRPLTVDELGEAMFLEIGQQFSKPQRVSNDVHRISSWCENLAHVDEEQRIVQFPHETVRQFLTEGCSDERFAKFRIDVQESDHFVGEICITYLDFNDFKTTLARRPRKLPLISPSDIAQTATGYEWKKAAYIPVFGKLGTGSDRSSAAVDISGALTGFKRDYWRPTKRSLENSHPFLRYASASWIFHTKGFTKEKSKTWLLWERMVTQGHDLVRPPWGAEVSEAEGATMLDWSFEARHCALVDLLMKMGAVPLPKRIQMMMELATRGELAMLDVLLQDQMVATRLQAVCQAAVRSGQVDVVQRLIAAGASPDDALNEAAKIGHADLVEWLIPASINTSHGLEVAAKNGHLVVVECFLVAGVTAHWALREAARNGHLHVVTRLLRADEEKWSAMRADDEGKDEWSVDGLLDGVLHCLQMTVPGREGERRLNISVSSFCVGSVMDQQAEHVIRAGNRGSVEGGDGPRGDDERSSLAIISGIYICSFVGKELYGTWFSGAVRQMKYGSAVAIPGFHVGPSIGKDFDDGFILIQVAAHRRGVWFC</sequence>
<evidence type="ECO:0000313" key="5">
    <source>
        <dbReference type="Proteomes" id="UP000562929"/>
    </source>
</evidence>
<protein>
    <submittedName>
        <fullName evidence="4">NACHT domain protein</fullName>
    </submittedName>
</protein>
<name>A0A8H4Q0T4_9HYPO</name>
<dbReference type="Pfam" id="PF24883">
    <property type="entry name" value="NPHP3_N"/>
    <property type="match status" value="1"/>
</dbReference>
<evidence type="ECO:0000313" key="4">
    <source>
        <dbReference type="EMBL" id="KAF4580949.1"/>
    </source>
</evidence>
<dbReference type="InterPro" id="IPR054471">
    <property type="entry name" value="GPIID_WHD"/>
</dbReference>
<organism evidence="4 5">
    <name type="scientific">Ophiocordyceps camponoti-floridani</name>
    <dbReference type="NCBI Taxonomy" id="2030778"/>
    <lineage>
        <taxon>Eukaryota</taxon>
        <taxon>Fungi</taxon>
        <taxon>Dikarya</taxon>
        <taxon>Ascomycota</taxon>
        <taxon>Pezizomycotina</taxon>
        <taxon>Sordariomycetes</taxon>
        <taxon>Hypocreomycetidae</taxon>
        <taxon>Hypocreales</taxon>
        <taxon>Ophiocordycipitaceae</taxon>
        <taxon>Ophiocordyceps</taxon>
    </lineage>
</organism>
<dbReference type="PANTHER" id="PTHR10039">
    <property type="entry name" value="AMELOGENIN"/>
    <property type="match status" value="1"/>
</dbReference>
<dbReference type="Gene3D" id="3.40.50.1580">
    <property type="entry name" value="Nucleoside phosphorylase domain"/>
    <property type="match status" value="1"/>
</dbReference>
<proteinExistence type="predicted"/>
<evidence type="ECO:0000259" key="3">
    <source>
        <dbReference type="PROSITE" id="PS50837"/>
    </source>
</evidence>
<dbReference type="Pfam" id="PF24809">
    <property type="entry name" value="DUF7708"/>
    <property type="match status" value="1"/>
</dbReference>
<dbReference type="GO" id="GO:0003824">
    <property type="term" value="F:catalytic activity"/>
    <property type="evidence" value="ECO:0007669"/>
    <property type="project" value="InterPro"/>
</dbReference>
<dbReference type="Gene3D" id="3.40.50.300">
    <property type="entry name" value="P-loop containing nucleotide triphosphate hydrolases"/>
    <property type="match status" value="1"/>
</dbReference>
<dbReference type="InterPro" id="IPR035994">
    <property type="entry name" value="Nucleoside_phosphorylase_sf"/>
</dbReference>
<dbReference type="InterPro" id="IPR056884">
    <property type="entry name" value="NPHP3-like_N"/>
</dbReference>
<dbReference type="Pfam" id="PF22939">
    <property type="entry name" value="WHD_GPIID"/>
    <property type="match status" value="1"/>
</dbReference>
<dbReference type="InterPro" id="IPR056125">
    <property type="entry name" value="DUF7708"/>
</dbReference>
<reference evidence="4 5" key="1">
    <citation type="journal article" date="2020" name="G3 (Bethesda)">
        <title>Genetic Underpinnings of Host Manipulation by Ophiocordyceps as Revealed by Comparative Transcriptomics.</title>
        <authorList>
            <person name="Will I."/>
            <person name="Das B."/>
            <person name="Trinh T."/>
            <person name="Brachmann A."/>
            <person name="Ohm R.A."/>
            <person name="de Bekker C."/>
        </authorList>
    </citation>
    <scope>NUCLEOTIDE SEQUENCE [LARGE SCALE GENOMIC DNA]</scope>
    <source>
        <strain evidence="4 5">EC05</strain>
    </source>
</reference>
<dbReference type="GO" id="GO:0009116">
    <property type="term" value="P:nucleoside metabolic process"/>
    <property type="evidence" value="ECO:0007669"/>
    <property type="project" value="InterPro"/>
</dbReference>
<keyword evidence="5" id="KW-1185">Reference proteome</keyword>
<dbReference type="Gene3D" id="1.25.40.20">
    <property type="entry name" value="Ankyrin repeat-containing domain"/>
    <property type="match status" value="1"/>
</dbReference>
<dbReference type="Proteomes" id="UP000562929">
    <property type="component" value="Unassembled WGS sequence"/>
</dbReference>
<dbReference type="SUPFAM" id="SSF52540">
    <property type="entry name" value="P-loop containing nucleoside triphosphate hydrolases"/>
    <property type="match status" value="1"/>
</dbReference>
<dbReference type="PANTHER" id="PTHR10039:SF10">
    <property type="entry name" value="NACHT DOMAIN-CONTAINING PROTEIN"/>
    <property type="match status" value="1"/>
</dbReference>
<dbReference type="InterPro" id="IPR007111">
    <property type="entry name" value="NACHT_NTPase"/>
</dbReference>
<evidence type="ECO:0000256" key="2">
    <source>
        <dbReference type="SAM" id="MobiDB-lite"/>
    </source>
</evidence>
<dbReference type="SUPFAM" id="SSF53167">
    <property type="entry name" value="Purine and uridine phosphorylases"/>
    <property type="match status" value="1"/>
</dbReference>